<dbReference type="EMBL" id="MT143971">
    <property type="protein sequence ID" value="QJA43947.1"/>
    <property type="molecule type" value="Genomic_DNA"/>
</dbReference>
<name>A0A6H1Z998_9ZZZZ</name>
<sequence length="84" mass="9710">MQDQVNRYGLPEGYEDSITVTQQFTFSPWDRIKALFGGKLHASVEVLTQFKPGNTQPRNSTTNVRVSWWPRRKPKCYVAPVKPE</sequence>
<evidence type="ECO:0000313" key="2">
    <source>
        <dbReference type="EMBL" id="QJH93515.1"/>
    </source>
</evidence>
<accession>A0A6H1Z998</accession>
<reference evidence="1" key="1">
    <citation type="submission" date="2020-03" db="EMBL/GenBank/DDBJ databases">
        <title>The deep terrestrial virosphere.</title>
        <authorList>
            <person name="Holmfeldt K."/>
            <person name="Nilsson E."/>
            <person name="Simone D."/>
            <person name="Lopez-Fernandez M."/>
            <person name="Wu X."/>
            <person name="de Brujin I."/>
            <person name="Lundin D."/>
            <person name="Andersson A."/>
            <person name="Bertilsson S."/>
            <person name="Dopson M."/>
        </authorList>
    </citation>
    <scope>NUCLEOTIDE SEQUENCE</scope>
    <source>
        <strain evidence="1">TM448A00064</strain>
        <strain evidence="2">TM448B00061</strain>
    </source>
</reference>
<proteinExistence type="predicted"/>
<organism evidence="1">
    <name type="scientific">viral metagenome</name>
    <dbReference type="NCBI Taxonomy" id="1070528"/>
    <lineage>
        <taxon>unclassified sequences</taxon>
        <taxon>metagenomes</taxon>
        <taxon>organismal metagenomes</taxon>
    </lineage>
</organism>
<protein>
    <submittedName>
        <fullName evidence="1">Uncharacterized protein</fullName>
    </submittedName>
</protein>
<gene>
    <name evidence="1" type="ORF">TM448A00064_0126</name>
    <name evidence="2" type="ORF">TM448B00061_0135</name>
</gene>
<dbReference type="AlphaFoldDB" id="A0A6H1Z998"/>
<dbReference type="EMBL" id="MT144588">
    <property type="protein sequence ID" value="QJH93515.1"/>
    <property type="molecule type" value="Genomic_DNA"/>
</dbReference>
<evidence type="ECO:0000313" key="1">
    <source>
        <dbReference type="EMBL" id="QJA43947.1"/>
    </source>
</evidence>